<dbReference type="EMBL" id="MOOB01000597">
    <property type="protein sequence ID" value="OQE47952.1"/>
    <property type="molecule type" value="Genomic_DNA"/>
</dbReference>
<evidence type="ECO:0000256" key="1">
    <source>
        <dbReference type="SAM" id="MobiDB-lite"/>
    </source>
</evidence>
<evidence type="ECO:0000313" key="2">
    <source>
        <dbReference type="EMBL" id="OQE47952.1"/>
    </source>
</evidence>
<feature type="non-terminal residue" evidence="2">
    <location>
        <position position="133"/>
    </location>
</feature>
<sequence length="133" mass="14453">MWPSDEGSRPRGQRRRTADPTGRLPPGIWVSGMASGHRSTDSNGAGRQKAPGLQSPQRRHQGEARREPPITTRPGTGWPPKGPEALRGEEVMGGIRRCWVPGDTTAGRCGDELSSSLHRLTDPIWGVKMQNAV</sequence>
<protein>
    <submittedName>
        <fullName evidence="2">Uncharacterized protein</fullName>
    </submittedName>
</protein>
<accession>A0A1V6VBB0</accession>
<gene>
    <name evidence="2" type="ORF">PENNAL_c0597G05221</name>
</gene>
<keyword evidence="3" id="KW-1185">Reference proteome</keyword>
<proteinExistence type="predicted"/>
<name>A0A1V6VBB0_PENNA</name>
<reference evidence="3" key="1">
    <citation type="journal article" date="2017" name="Nat. Microbiol.">
        <title>Global analysis of biosynthetic gene clusters reveals vast potential of secondary metabolite production in Penicillium species.</title>
        <authorList>
            <person name="Nielsen J.C."/>
            <person name="Grijseels S."/>
            <person name="Prigent S."/>
            <person name="Ji B."/>
            <person name="Dainat J."/>
            <person name="Nielsen K.F."/>
            <person name="Frisvad J.C."/>
            <person name="Workman M."/>
            <person name="Nielsen J."/>
        </authorList>
    </citation>
    <scope>NUCLEOTIDE SEQUENCE [LARGE SCALE GENOMIC DNA]</scope>
    <source>
        <strain evidence="3">IBT 13039</strain>
    </source>
</reference>
<organism evidence="2 3">
    <name type="scientific">Penicillium nalgiovense</name>
    <dbReference type="NCBI Taxonomy" id="60175"/>
    <lineage>
        <taxon>Eukaryota</taxon>
        <taxon>Fungi</taxon>
        <taxon>Dikarya</taxon>
        <taxon>Ascomycota</taxon>
        <taxon>Pezizomycotina</taxon>
        <taxon>Eurotiomycetes</taxon>
        <taxon>Eurotiomycetidae</taxon>
        <taxon>Eurotiales</taxon>
        <taxon>Aspergillaceae</taxon>
        <taxon>Penicillium</taxon>
    </lineage>
</organism>
<dbReference type="AlphaFoldDB" id="A0A1V6VBB0"/>
<comment type="caution">
    <text evidence="2">The sequence shown here is derived from an EMBL/GenBank/DDBJ whole genome shotgun (WGS) entry which is preliminary data.</text>
</comment>
<dbReference type="Proteomes" id="UP000191691">
    <property type="component" value="Unassembled WGS sequence"/>
</dbReference>
<evidence type="ECO:0000313" key="3">
    <source>
        <dbReference type="Proteomes" id="UP000191691"/>
    </source>
</evidence>
<feature type="region of interest" description="Disordered" evidence="1">
    <location>
        <begin position="1"/>
        <end position="86"/>
    </location>
</feature>